<dbReference type="Proteomes" id="UP001530315">
    <property type="component" value="Unassembled WGS sequence"/>
</dbReference>
<evidence type="ECO:0000313" key="2">
    <source>
        <dbReference type="EMBL" id="KAL3768523.1"/>
    </source>
</evidence>
<feature type="region of interest" description="Disordered" evidence="1">
    <location>
        <begin position="1"/>
        <end position="193"/>
    </location>
</feature>
<feature type="compositionally biased region" description="Basic and acidic residues" evidence="1">
    <location>
        <begin position="337"/>
        <end position="346"/>
    </location>
</feature>
<feature type="compositionally biased region" description="Basic and acidic residues" evidence="1">
    <location>
        <begin position="172"/>
        <end position="184"/>
    </location>
</feature>
<feature type="compositionally biased region" description="Low complexity" evidence="1">
    <location>
        <begin position="68"/>
        <end position="81"/>
    </location>
</feature>
<feature type="compositionally biased region" description="Basic and acidic residues" evidence="1">
    <location>
        <begin position="261"/>
        <end position="275"/>
    </location>
</feature>
<protein>
    <submittedName>
        <fullName evidence="2">Uncharacterized protein</fullName>
    </submittedName>
</protein>
<name>A0ABD3MXH1_9STRA</name>
<evidence type="ECO:0000256" key="1">
    <source>
        <dbReference type="SAM" id="MobiDB-lite"/>
    </source>
</evidence>
<feature type="region of interest" description="Disordered" evidence="1">
    <location>
        <begin position="215"/>
        <end position="240"/>
    </location>
</feature>
<dbReference type="AlphaFoldDB" id="A0ABD3MXH1"/>
<organism evidence="2 3">
    <name type="scientific">Stephanodiscus triporus</name>
    <dbReference type="NCBI Taxonomy" id="2934178"/>
    <lineage>
        <taxon>Eukaryota</taxon>
        <taxon>Sar</taxon>
        <taxon>Stramenopiles</taxon>
        <taxon>Ochrophyta</taxon>
        <taxon>Bacillariophyta</taxon>
        <taxon>Coscinodiscophyceae</taxon>
        <taxon>Thalassiosirophycidae</taxon>
        <taxon>Stephanodiscales</taxon>
        <taxon>Stephanodiscaceae</taxon>
        <taxon>Stephanodiscus</taxon>
    </lineage>
</organism>
<feature type="compositionally biased region" description="Basic and acidic residues" evidence="1">
    <location>
        <begin position="217"/>
        <end position="233"/>
    </location>
</feature>
<evidence type="ECO:0000313" key="3">
    <source>
        <dbReference type="Proteomes" id="UP001530315"/>
    </source>
</evidence>
<accession>A0ABD3MXH1</accession>
<dbReference type="EMBL" id="JALLAZ020001675">
    <property type="protein sequence ID" value="KAL3768523.1"/>
    <property type="molecule type" value="Genomic_DNA"/>
</dbReference>
<gene>
    <name evidence="2" type="ORF">ACHAW5_006719</name>
</gene>
<feature type="compositionally biased region" description="Acidic residues" evidence="1">
    <location>
        <begin position="304"/>
        <end position="323"/>
    </location>
</feature>
<proteinExistence type="predicted"/>
<feature type="region of interest" description="Disordered" evidence="1">
    <location>
        <begin position="261"/>
        <end position="346"/>
    </location>
</feature>
<reference evidence="2 3" key="1">
    <citation type="submission" date="2024-10" db="EMBL/GenBank/DDBJ databases">
        <title>Updated reference genomes for cyclostephanoid diatoms.</title>
        <authorList>
            <person name="Roberts W.R."/>
            <person name="Alverson A.J."/>
        </authorList>
    </citation>
    <scope>NUCLEOTIDE SEQUENCE [LARGE SCALE GENOMIC DNA]</scope>
    <source>
        <strain evidence="2 3">AJA276-08</strain>
    </source>
</reference>
<feature type="compositionally biased region" description="Low complexity" evidence="1">
    <location>
        <begin position="13"/>
        <end position="36"/>
    </location>
</feature>
<comment type="caution">
    <text evidence="2">The sequence shown here is derived from an EMBL/GenBank/DDBJ whole genome shotgun (WGS) entry which is preliminary data.</text>
</comment>
<keyword evidence="3" id="KW-1185">Reference proteome</keyword>
<sequence length="346" mass="37583">MDGSDDLFGGLPAVSNAENSTTTAAAVTAAISNAADADPRPKPAPAAEDNDDIDKNSSVKRGTGEGGSSSSSTSSLVSSLGKAGTAMVSPDPAQAFVPHAIRNKRKGTAPPRPRALAKPNSSGGEISRVRVGSNEEEDGLQQISELVATEITCENDDGVADHGNDGFEGDEDNARDNDDNDHANANEPYLEDEPEALRLLHASVVQPYDPYLPNDYLAHRERKKTEQVRRDMQRSALQRLEQQEKLRRKIEEERKKILESGDFRKIVERSRDGDVAKSGGAAGRGRGRGVTNLPAWLVKKQEEQKEEEEEEGEEEKEEKEDKEDLAMMASYSSGPIDDGRFEDPLT</sequence>